<dbReference type="EMBL" id="CAKLDI010000002">
    <property type="protein sequence ID" value="CAH0535622.1"/>
    <property type="molecule type" value="Genomic_DNA"/>
</dbReference>
<evidence type="ECO:0000313" key="3">
    <source>
        <dbReference type="Proteomes" id="UP000838672"/>
    </source>
</evidence>
<dbReference type="CDD" id="cd10446">
    <property type="entry name" value="GIY-YIG_unchar_1"/>
    <property type="match status" value="1"/>
</dbReference>
<sequence length="271" mass="31527">MQLFDIISLSFKELKNTNCKIHLAVWNGEKDPLDEFLSGKFEEWQRWQSKRNFERKFIVSLIQLPGHDRWLFAGCYRPLSCEYIDNEQCHYYSTQEISETKCLSGRLIVQFTRSGRQSYLLAENWSEKISVLELLPKRMAVKEFSGYQDCLISKEILDLIVSQEIDSWKSALSSVSGIYLITDRLSGKLYVGSATGDKGIWQRWCDYSLSGHGGNKELIALLSEKGYEYANNFQYSVLEIADYHTDKVSIIAREQYWKTVLCSKEHGYNRN</sequence>
<dbReference type="InterPro" id="IPR035901">
    <property type="entry name" value="GIY-YIG_endonuc_sf"/>
</dbReference>
<keyword evidence="3" id="KW-1185">Reference proteome</keyword>
<dbReference type="RefSeq" id="WP_237468526.1">
    <property type="nucleotide sequence ID" value="NZ_CAKLDI010000002.1"/>
</dbReference>
<reference evidence="2" key="1">
    <citation type="submission" date="2021-11" db="EMBL/GenBank/DDBJ databases">
        <authorList>
            <person name="Rodrigo-Torres L."/>
            <person name="Arahal R. D."/>
            <person name="Lucena T."/>
        </authorList>
    </citation>
    <scope>NUCLEOTIDE SEQUENCE</scope>
    <source>
        <strain evidence="2">CECT 7929</strain>
    </source>
</reference>
<organism evidence="2 3">
    <name type="scientific">Vibrio stylophorae</name>
    <dbReference type="NCBI Taxonomy" id="659351"/>
    <lineage>
        <taxon>Bacteria</taxon>
        <taxon>Pseudomonadati</taxon>
        <taxon>Pseudomonadota</taxon>
        <taxon>Gammaproteobacteria</taxon>
        <taxon>Vibrionales</taxon>
        <taxon>Vibrionaceae</taxon>
        <taxon>Vibrio</taxon>
    </lineage>
</organism>
<dbReference type="Proteomes" id="UP000838672">
    <property type="component" value="Unassembled WGS sequence"/>
</dbReference>
<protein>
    <recommendedName>
        <fullName evidence="1">GIY-YIG domain-containing protein</fullName>
    </recommendedName>
</protein>
<gene>
    <name evidence="2" type="ORF">VST7929_03146</name>
</gene>
<dbReference type="Gene3D" id="3.40.1440.10">
    <property type="entry name" value="GIY-YIG endonuclease"/>
    <property type="match status" value="1"/>
</dbReference>
<evidence type="ECO:0000259" key="1">
    <source>
        <dbReference type="PROSITE" id="PS50164"/>
    </source>
</evidence>
<accession>A0ABM8ZY63</accession>
<dbReference type="SUPFAM" id="SSF82771">
    <property type="entry name" value="GIY-YIG endonuclease"/>
    <property type="match status" value="1"/>
</dbReference>
<proteinExistence type="predicted"/>
<evidence type="ECO:0000313" key="2">
    <source>
        <dbReference type="EMBL" id="CAH0535622.1"/>
    </source>
</evidence>
<feature type="domain" description="GIY-YIG" evidence="1">
    <location>
        <begin position="174"/>
        <end position="270"/>
    </location>
</feature>
<comment type="caution">
    <text evidence="2">The sequence shown here is derived from an EMBL/GenBank/DDBJ whole genome shotgun (WGS) entry which is preliminary data.</text>
</comment>
<dbReference type="PROSITE" id="PS50164">
    <property type="entry name" value="GIY_YIG"/>
    <property type="match status" value="1"/>
</dbReference>
<name>A0ABM8ZY63_9VIBR</name>
<dbReference type="InterPro" id="IPR000305">
    <property type="entry name" value="GIY-YIG_endonuc"/>
</dbReference>